<reference evidence="2 3" key="1">
    <citation type="submission" date="2017-04" db="EMBL/GenBank/DDBJ databases">
        <authorList>
            <person name="Afonso C.L."/>
            <person name="Miller P.J."/>
            <person name="Scott M.A."/>
            <person name="Spackman E."/>
            <person name="Goraichik I."/>
            <person name="Dimitrov K.M."/>
            <person name="Suarez D.L."/>
            <person name="Swayne D.E."/>
        </authorList>
    </citation>
    <scope>NUCLEOTIDE SEQUENCE [LARGE SCALE GENOMIC DNA]</scope>
    <source>
        <strain evidence="2 3">USBA 355</strain>
    </source>
</reference>
<keyword evidence="3" id="KW-1185">Reference proteome</keyword>
<dbReference type="InterPro" id="IPR001296">
    <property type="entry name" value="Glyco_trans_1"/>
</dbReference>
<dbReference type="STRING" id="560819.SAMN05428998_12484"/>
<dbReference type="Pfam" id="PF00534">
    <property type="entry name" value="Glycos_transf_1"/>
    <property type="match status" value="1"/>
</dbReference>
<organism evidence="2 3">
    <name type="scientific">Tistlia consotensis USBA 355</name>
    <dbReference type="NCBI Taxonomy" id="560819"/>
    <lineage>
        <taxon>Bacteria</taxon>
        <taxon>Pseudomonadati</taxon>
        <taxon>Pseudomonadota</taxon>
        <taxon>Alphaproteobacteria</taxon>
        <taxon>Rhodospirillales</taxon>
        <taxon>Rhodovibrionaceae</taxon>
        <taxon>Tistlia</taxon>
    </lineage>
</organism>
<sequence length="378" mass="40831">MRITVVMGPFLPVPPLRGGAVEKMCFALGRDWADRGHRVTLVSRRFPGLPDAEEQGGLSHRRVASGDAPAGRLAFRLAEALYCRRVLRVLPPAEILLINSVILPLLVRSTRFGVPIHYAGRMPKGQYRLYPRLGLVAAMSRAVAAAVEREAPQFVGRTATVGGPLTEAFAPLAPEALDERPARLLYVGRLHPEKGVHLLIEAFVRLADATGTWRLVLVGPHEVAAGGGGEAYLQRLRALAAPLGERVEFVGPLYDEPALRAQYRRASLFCYPSLAETGEALGMAPVEAMAMGAVPIVSALDCFSDFLEPGLDGFRFDHRAADPVASLAETLRPLLAGARDLAPLRVRALAAAARYSLPAVSGRFLDLFERVAAPQRFS</sequence>
<dbReference type="PANTHER" id="PTHR12526">
    <property type="entry name" value="GLYCOSYLTRANSFERASE"/>
    <property type="match status" value="1"/>
</dbReference>
<protein>
    <submittedName>
        <fullName evidence="2">Glycosyltransferase involved in cell wall bisynthesis</fullName>
    </submittedName>
</protein>
<accession>A0A1Y6CMD9</accession>
<evidence type="ECO:0000259" key="1">
    <source>
        <dbReference type="Pfam" id="PF00534"/>
    </source>
</evidence>
<dbReference type="RefSeq" id="WP_085125134.1">
    <property type="nucleotide sequence ID" value="NZ_FWZX01000024.1"/>
</dbReference>
<evidence type="ECO:0000313" key="2">
    <source>
        <dbReference type="EMBL" id="SMF63194.1"/>
    </source>
</evidence>
<dbReference type="SUPFAM" id="SSF53756">
    <property type="entry name" value="UDP-Glycosyltransferase/glycogen phosphorylase"/>
    <property type="match status" value="1"/>
</dbReference>
<dbReference type="EMBL" id="FWZX01000024">
    <property type="protein sequence ID" value="SMF63194.1"/>
    <property type="molecule type" value="Genomic_DNA"/>
</dbReference>
<feature type="domain" description="Glycosyl transferase family 1" evidence="1">
    <location>
        <begin position="175"/>
        <end position="323"/>
    </location>
</feature>
<dbReference type="AlphaFoldDB" id="A0A1Y6CMD9"/>
<dbReference type="GO" id="GO:0016757">
    <property type="term" value="F:glycosyltransferase activity"/>
    <property type="evidence" value="ECO:0007669"/>
    <property type="project" value="InterPro"/>
</dbReference>
<name>A0A1Y6CMD9_9PROT</name>
<keyword evidence="2" id="KW-0808">Transferase</keyword>
<dbReference type="CDD" id="cd03801">
    <property type="entry name" value="GT4_PimA-like"/>
    <property type="match status" value="1"/>
</dbReference>
<gene>
    <name evidence="2" type="ORF">SAMN05428998_12484</name>
</gene>
<dbReference type="Gene3D" id="3.40.50.2000">
    <property type="entry name" value="Glycogen Phosphorylase B"/>
    <property type="match status" value="2"/>
</dbReference>
<proteinExistence type="predicted"/>
<dbReference type="Proteomes" id="UP000192917">
    <property type="component" value="Unassembled WGS sequence"/>
</dbReference>
<evidence type="ECO:0000313" key="3">
    <source>
        <dbReference type="Proteomes" id="UP000192917"/>
    </source>
</evidence>